<reference evidence="1" key="1">
    <citation type="journal article" date="2005" name="Genome Res.">
        <title>Gene and alternative splicing annotation with AIR.</title>
        <authorList>
            <person name="Florea L."/>
            <person name="Di Francesco V."/>
            <person name="Miller J."/>
            <person name="Turner R."/>
            <person name="Yao A."/>
            <person name="Harris M."/>
            <person name="Walenz B."/>
            <person name="Mobarry C."/>
            <person name="Merkulov G.V."/>
            <person name="Charlab R."/>
            <person name="Dew I."/>
            <person name="Deng Z."/>
            <person name="Istrail S."/>
            <person name="Li P."/>
            <person name="Sutton G."/>
        </authorList>
    </citation>
    <scope>NUCLEOTIDE SEQUENCE</scope>
    <source>
        <strain evidence="1">BN</strain>
    </source>
</reference>
<evidence type="ECO:0000313" key="2">
    <source>
        <dbReference type="Proteomes" id="UP000234681"/>
    </source>
</evidence>
<dbReference type="EMBL" id="CH473947">
    <property type="protein sequence ID" value="EDM02718.1"/>
    <property type="molecule type" value="Genomic_DNA"/>
</dbReference>
<name>A6H9L3_RAT</name>
<evidence type="ECO:0000313" key="1">
    <source>
        <dbReference type="EMBL" id="EDM02718.1"/>
    </source>
</evidence>
<dbReference type="RGD" id="71071">
    <property type="gene designation" value="Haao"/>
</dbReference>
<dbReference type="AlphaFoldDB" id="A6H9L3"/>
<sequence length="116" mass="12383">MTSPWTLTGPLRDRGLSLASTLLSCLAQDAEGIPRTPVVPLSPNSPTLSARCIPSSCACQPNTKKSLNKGLLLNQCLGVLGGRPVLPCHVLLRDTSDHRELERPLGDGRFSLCVQP</sequence>
<dbReference type="GO" id="GO:0051213">
    <property type="term" value="F:dioxygenase activity"/>
    <property type="evidence" value="ECO:0007669"/>
    <property type="project" value="UniProtKB-KW"/>
</dbReference>
<keyword evidence="1" id="KW-0560">Oxidoreductase</keyword>
<dbReference type="EMBL" id="CH473947">
    <property type="protein sequence ID" value="EDM02719.1"/>
    <property type="molecule type" value="Genomic_DNA"/>
</dbReference>
<protein>
    <submittedName>
        <fullName evidence="1">3-hydroxyanthranilate 3,4-dioxygenase, isoform CRA_c</fullName>
    </submittedName>
</protein>
<gene>
    <name evidence="1 3" type="primary">Haao</name>
    <name evidence="1" type="ORF">rCG_61610</name>
</gene>
<evidence type="ECO:0000313" key="3">
    <source>
        <dbReference type="RGD" id="71071"/>
    </source>
</evidence>
<dbReference type="Proteomes" id="UP000234681">
    <property type="component" value="Chromosome 6"/>
</dbReference>
<reference evidence="1" key="2">
    <citation type="submission" date="2005-07" db="EMBL/GenBank/DDBJ databases">
        <authorList>
            <person name="Mural R.J."/>
            <person name="Li P.W."/>
            <person name="Adams M.D."/>
            <person name="Amanatides P.G."/>
            <person name="Baden-Tillson H."/>
            <person name="Barnstead M."/>
            <person name="Chin S.H."/>
            <person name="Dew I."/>
            <person name="Evans C.A."/>
            <person name="Ferriera S."/>
            <person name="Flanigan M."/>
            <person name="Fosler C."/>
            <person name="Glodek A."/>
            <person name="Gu Z."/>
            <person name="Holt R.A."/>
            <person name="Jennings D."/>
            <person name="Kraft C.L."/>
            <person name="Lu F."/>
            <person name="Nguyen T."/>
            <person name="Nusskern D.R."/>
            <person name="Pfannkoch C.M."/>
            <person name="Sitter C."/>
            <person name="Sutton G.G."/>
            <person name="Venter J.C."/>
            <person name="Wang Z."/>
            <person name="Woodage T."/>
            <person name="Zheng X.H."/>
            <person name="Zhong F."/>
        </authorList>
    </citation>
    <scope>NUCLEOTIDE SEQUENCE</scope>
    <source>
        <strain evidence="1">BN</strain>
    </source>
</reference>
<accession>A6H9L3</accession>
<reference evidence="2" key="3">
    <citation type="submission" date="2005-09" db="EMBL/GenBank/DDBJ databases">
        <authorList>
            <person name="Mural R.J."/>
            <person name="Li P.W."/>
            <person name="Adams M.D."/>
            <person name="Amanatides P.G."/>
            <person name="Baden-Tillson H."/>
            <person name="Barnstead M."/>
            <person name="Chin S.H."/>
            <person name="Dew I."/>
            <person name="Evans C.A."/>
            <person name="Ferriera S."/>
            <person name="Flanigan M."/>
            <person name="Fosler C."/>
            <person name="Glodek A."/>
            <person name="Gu Z."/>
            <person name="Holt R.A."/>
            <person name="Jennings D."/>
            <person name="Kraft C.L."/>
            <person name="Lu F."/>
            <person name="Nguyen T."/>
            <person name="Nusskern D.R."/>
            <person name="Pfannkoch C.M."/>
            <person name="Sitter C."/>
            <person name="Sutton G.G."/>
            <person name="Venter J.C."/>
            <person name="Wang Z."/>
            <person name="Woodage T."/>
            <person name="Zheng X.H."/>
            <person name="Zhong F."/>
        </authorList>
    </citation>
    <scope>NUCLEOTIDE SEQUENCE [LARGE SCALE GENOMIC DNA]</scope>
    <source>
        <strain>BN</strain>
        <strain evidence="2">Sprague-Dawley</strain>
    </source>
</reference>
<proteinExistence type="predicted"/>
<organism evidence="1 2">
    <name type="scientific">Rattus norvegicus</name>
    <name type="common">Rat</name>
    <dbReference type="NCBI Taxonomy" id="10116"/>
    <lineage>
        <taxon>Eukaryota</taxon>
        <taxon>Metazoa</taxon>
        <taxon>Chordata</taxon>
        <taxon>Craniata</taxon>
        <taxon>Vertebrata</taxon>
        <taxon>Euteleostomi</taxon>
        <taxon>Mammalia</taxon>
        <taxon>Eutheria</taxon>
        <taxon>Euarchontoglires</taxon>
        <taxon>Glires</taxon>
        <taxon>Rodentia</taxon>
        <taxon>Myomorpha</taxon>
        <taxon>Muroidea</taxon>
        <taxon>Muridae</taxon>
        <taxon>Murinae</taxon>
        <taxon>Rattus</taxon>
    </lineage>
</organism>
<keyword evidence="1" id="KW-0223">Dioxygenase</keyword>
<dbReference type="EMBL" id="CH473947">
    <property type="protein sequence ID" value="EDM02714.1"/>
    <property type="molecule type" value="Genomic_DNA"/>
</dbReference>